<dbReference type="EMBL" id="JBEPLY010000005">
    <property type="protein sequence ID" value="MET3599874.1"/>
    <property type="molecule type" value="Genomic_DNA"/>
</dbReference>
<sequence>MEEILASIRRIIDSGEDAGRSPGYRSSQPRDAGPNPGDSEDAPQSHDQMDESWYQREEQPVHEPVIVSRHHAADEPVAPEEPQSPEPTQFAPHEAEQQVYGEAEQHAAHDAVEETAAEQPFQAVYPGTMGEVARQVREASGQIHEAETEDSAVSNDEPLLSGESEVRISEALRELSAALEREGARGIEEIVAEELRPLLSQWLETHMPSIVENAVARELERMRTAKH</sequence>
<dbReference type="Pfam" id="PF10691">
    <property type="entry name" value="DUF2497"/>
    <property type="match status" value="1"/>
</dbReference>
<feature type="compositionally biased region" description="Basic and acidic residues" evidence="1">
    <location>
        <begin position="43"/>
        <end position="61"/>
    </location>
</feature>
<proteinExistence type="predicted"/>
<gene>
    <name evidence="2" type="ORF">ABID12_001814</name>
</gene>
<reference evidence="2 3" key="1">
    <citation type="submission" date="2024-06" db="EMBL/GenBank/DDBJ databases">
        <title>Genomic Encyclopedia of Type Strains, Phase IV (KMG-IV): sequencing the most valuable type-strain genomes for metagenomic binning, comparative biology and taxonomic classification.</title>
        <authorList>
            <person name="Goeker M."/>
        </authorList>
    </citation>
    <scope>NUCLEOTIDE SEQUENCE [LARGE SCALE GENOMIC DNA]</scope>
    <source>
        <strain evidence="2 3">DSM 28102</strain>
    </source>
</reference>
<feature type="region of interest" description="Disordered" evidence="1">
    <location>
        <begin position="137"/>
        <end position="161"/>
    </location>
</feature>
<organism evidence="2 3">
    <name type="scientific">Martelella mangrovi</name>
    <dbReference type="NCBI Taxonomy" id="1397477"/>
    <lineage>
        <taxon>Bacteria</taxon>
        <taxon>Pseudomonadati</taxon>
        <taxon>Pseudomonadota</taxon>
        <taxon>Alphaproteobacteria</taxon>
        <taxon>Hyphomicrobiales</taxon>
        <taxon>Aurantimonadaceae</taxon>
        <taxon>Martelella</taxon>
    </lineage>
</organism>
<evidence type="ECO:0000313" key="3">
    <source>
        <dbReference type="Proteomes" id="UP001549164"/>
    </source>
</evidence>
<protein>
    <submittedName>
        <fullName evidence="2">Cell pole-organizing protein PopZ</fullName>
    </submittedName>
</protein>
<name>A0ABV2IBA6_9HYPH</name>
<evidence type="ECO:0000313" key="2">
    <source>
        <dbReference type="EMBL" id="MET3599874.1"/>
    </source>
</evidence>
<keyword evidence="3" id="KW-1185">Reference proteome</keyword>
<comment type="caution">
    <text evidence="2">The sequence shown here is derived from an EMBL/GenBank/DDBJ whole genome shotgun (WGS) entry which is preliminary data.</text>
</comment>
<evidence type="ECO:0000256" key="1">
    <source>
        <dbReference type="SAM" id="MobiDB-lite"/>
    </source>
</evidence>
<dbReference type="Proteomes" id="UP001549164">
    <property type="component" value="Unassembled WGS sequence"/>
</dbReference>
<feature type="region of interest" description="Disordered" evidence="1">
    <location>
        <begin position="1"/>
        <end position="119"/>
    </location>
</feature>
<accession>A0ABV2IBA6</accession>
<dbReference type="InterPro" id="IPR019632">
    <property type="entry name" value="DUF2497"/>
</dbReference>
<feature type="compositionally biased region" description="Basic and acidic residues" evidence="1">
    <location>
        <begin position="103"/>
        <end position="112"/>
    </location>
</feature>
<feature type="compositionally biased region" description="Basic and acidic residues" evidence="1">
    <location>
        <begin position="10"/>
        <end position="19"/>
    </location>
</feature>
<dbReference type="RefSeq" id="WP_354433952.1">
    <property type="nucleotide sequence ID" value="NZ_JBEPLY010000005.1"/>
</dbReference>